<proteinExistence type="predicted"/>
<accession>A0A4R5ELT3</accession>
<evidence type="ECO:0000313" key="1">
    <source>
        <dbReference type="EMBL" id="TDE35283.1"/>
    </source>
</evidence>
<reference evidence="1 2" key="1">
    <citation type="submission" date="2019-03" db="EMBL/GenBank/DDBJ databases">
        <authorList>
            <person name="Zhang S."/>
        </authorList>
    </citation>
    <scope>NUCLEOTIDE SEQUENCE [LARGE SCALE GENOMIC DNA]</scope>
    <source>
        <strain evidence="1 2">S4J41</strain>
    </source>
</reference>
<dbReference type="AlphaFoldDB" id="A0A4R5ELT3"/>
<protein>
    <submittedName>
        <fullName evidence="1">Uncharacterized protein</fullName>
    </submittedName>
</protein>
<dbReference type="Proteomes" id="UP000294662">
    <property type="component" value="Unassembled WGS sequence"/>
</dbReference>
<sequence length="152" mass="17591">MLCDPEQGFQVTQTRCRGFDPGDGRLEQDICDISMWLVEKYRVPFVHLWIDKHHFQHDYQIACVAVMVWEKHLDHLTAAARHAFLALDYEIRDTGADVYALQCCEGNHSRHDALRAFSRIEAKRGVRGCSSALDSMEIENEENFKKSEKFTS</sequence>
<dbReference type="EMBL" id="SMFP01000014">
    <property type="protein sequence ID" value="TDE35283.1"/>
    <property type="molecule type" value="Genomic_DNA"/>
</dbReference>
<gene>
    <name evidence="1" type="ORF">E1B25_17940</name>
</gene>
<keyword evidence="2" id="KW-1185">Reference proteome</keyword>
<organism evidence="1 2">
    <name type="scientific">Antarcticimicrobium sediminis</name>
    <dbReference type="NCBI Taxonomy" id="2546227"/>
    <lineage>
        <taxon>Bacteria</taxon>
        <taxon>Pseudomonadati</taxon>
        <taxon>Pseudomonadota</taxon>
        <taxon>Alphaproteobacteria</taxon>
        <taxon>Rhodobacterales</taxon>
        <taxon>Paracoccaceae</taxon>
        <taxon>Antarcticimicrobium</taxon>
    </lineage>
</organism>
<comment type="caution">
    <text evidence="1">The sequence shown here is derived from an EMBL/GenBank/DDBJ whole genome shotgun (WGS) entry which is preliminary data.</text>
</comment>
<evidence type="ECO:0000313" key="2">
    <source>
        <dbReference type="Proteomes" id="UP000294662"/>
    </source>
</evidence>
<name>A0A4R5ELT3_9RHOB</name>
<dbReference type="OrthoDB" id="7874868at2"/>